<proteinExistence type="predicted"/>
<protein>
    <recommendedName>
        <fullName evidence="1">IPT/TIG domain-containing protein</fullName>
    </recommendedName>
</protein>
<dbReference type="InterPro" id="IPR014756">
    <property type="entry name" value="Ig_E-set"/>
</dbReference>
<evidence type="ECO:0000259" key="1">
    <source>
        <dbReference type="SMART" id="SM00429"/>
    </source>
</evidence>
<feature type="domain" description="IPT/TIG" evidence="1">
    <location>
        <begin position="161"/>
        <end position="242"/>
    </location>
</feature>
<dbReference type="AlphaFoldDB" id="A0A6C0C6Y7"/>
<dbReference type="CDD" id="cd00102">
    <property type="entry name" value="IPT"/>
    <property type="match status" value="2"/>
</dbReference>
<name>A0A6C0C6Y7_9ZZZZ</name>
<dbReference type="Pfam" id="PF01833">
    <property type="entry name" value="TIG"/>
    <property type="match status" value="3"/>
</dbReference>
<feature type="domain" description="IPT/TIG" evidence="1">
    <location>
        <begin position="78"/>
        <end position="157"/>
    </location>
</feature>
<dbReference type="InterPro" id="IPR013783">
    <property type="entry name" value="Ig-like_fold"/>
</dbReference>
<dbReference type="PANTHER" id="PTHR22625">
    <property type="entry name" value="PLEXIN"/>
    <property type="match status" value="1"/>
</dbReference>
<evidence type="ECO:0000313" key="2">
    <source>
        <dbReference type="EMBL" id="QHT00486.1"/>
    </source>
</evidence>
<reference evidence="2" key="1">
    <citation type="journal article" date="2020" name="Nature">
        <title>Giant virus diversity and host interactions through global metagenomics.</title>
        <authorList>
            <person name="Schulz F."/>
            <person name="Roux S."/>
            <person name="Paez-Espino D."/>
            <person name="Jungbluth S."/>
            <person name="Walsh D.A."/>
            <person name="Denef V.J."/>
            <person name="McMahon K.D."/>
            <person name="Konstantinidis K.T."/>
            <person name="Eloe-Fadrosh E.A."/>
            <person name="Kyrpides N.C."/>
            <person name="Woyke T."/>
        </authorList>
    </citation>
    <scope>NUCLEOTIDE SEQUENCE</scope>
    <source>
        <strain evidence="2">GVMAG-M-3300020192-26</strain>
    </source>
</reference>
<dbReference type="PANTHER" id="PTHR22625:SF70">
    <property type="entry name" value="PLEXIN A, ISOFORM A"/>
    <property type="match status" value="1"/>
</dbReference>
<organism evidence="2">
    <name type="scientific">viral metagenome</name>
    <dbReference type="NCBI Taxonomy" id="1070528"/>
    <lineage>
        <taxon>unclassified sequences</taxon>
        <taxon>metagenomes</taxon>
        <taxon>organismal metagenomes</taxon>
    </lineage>
</organism>
<dbReference type="SMART" id="SM00429">
    <property type="entry name" value="IPT"/>
    <property type="match status" value="2"/>
</dbReference>
<dbReference type="SUPFAM" id="SSF81296">
    <property type="entry name" value="E set domains"/>
    <property type="match status" value="3"/>
</dbReference>
<dbReference type="EMBL" id="MN739355">
    <property type="protein sequence ID" value="QHT00486.1"/>
    <property type="molecule type" value="Genomic_DNA"/>
</dbReference>
<sequence length="247" mass="24773">MPISPNSSNTGGNSVIIITGVNLSGATAVYFGDSLATITANTPTMITVLNPPGNGVQQVVVQTNGGKSNPLNFFYIDTPITTSLSVDSGPVAGGNTISIYGYNLYTATSVNFGANSATPTVISDSEITVIVPANSGPGAIQIIVTTTGGSTAPLSYLYEDVPTISSITPTSGSTLGNTIITIFGTNLSNVTSVTFDGNSSSFGVINNSTVSVSSPAHAAGSIDLVLTTTAGSAILSNGYTYISEPGI</sequence>
<dbReference type="InterPro" id="IPR002909">
    <property type="entry name" value="IPT_dom"/>
</dbReference>
<dbReference type="InterPro" id="IPR031148">
    <property type="entry name" value="Plexin"/>
</dbReference>
<dbReference type="Gene3D" id="2.60.40.10">
    <property type="entry name" value="Immunoglobulins"/>
    <property type="match status" value="3"/>
</dbReference>
<accession>A0A6C0C6Y7</accession>
<dbReference type="GO" id="GO:0017154">
    <property type="term" value="F:semaphorin receptor activity"/>
    <property type="evidence" value="ECO:0007669"/>
    <property type="project" value="InterPro"/>
</dbReference>